<feature type="binding site" evidence="6">
    <location>
        <position position="76"/>
    </location>
    <ligand>
        <name>S-adenosyl-L-methionine</name>
        <dbReference type="ChEBI" id="CHEBI:59789"/>
    </ligand>
</feature>
<evidence type="ECO:0000313" key="11">
    <source>
        <dbReference type="Proteomes" id="UP000317770"/>
    </source>
</evidence>
<dbReference type="Proteomes" id="UP001178277">
    <property type="component" value="Unassembled WGS sequence"/>
</dbReference>
<dbReference type="EMBL" id="FTMX01000003">
    <property type="protein sequence ID" value="SIR40569.1"/>
    <property type="molecule type" value="Genomic_DNA"/>
</dbReference>
<reference evidence="9 11" key="2">
    <citation type="submission" date="2019-07" db="EMBL/GenBank/DDBJ databases">
        <title>Genome assembly of Bacillus simplex strain GGC-P6A.</title>
        <authorList>
            <person name="Jennings M.E."/>
            <person name="Barton H.A."/>
        </authorList>
    </citation>
    <scope>NUCLEOTIDE SEQUENCE [LARGE SCALE GENOMIC DNA]</scope>
    <source>
        <strain evidence="9 11">GGC-P6A</strain>
    </source>
</reference>
<dbReference type="EMBL" id="JAUUTP010000007">
    <property type="protein sequence ID" value="MDP1418627.1"/>
    <property type="molecule type" value="Genomic_DNA"/>
</dbReference>
<evidence type="ECO:0000256" key="5">
    <source>
        <dbReference type="ARBA" id="ARBA00038303"/>
    </source>
</evidence>
<keyword evidence="3 6" id="KW-0808">Transferase</keyword>
<comment type="function">
    <text evidence="6">Specifically methylates the pseudouridine at position 1915 (m3Psi1915) in 23S rRNA.</text>
</comment>
<feature type="binding site" evidence="6">
    <location>
        <position position="108"/>
    </location>
    <ligand>
        <name>S-adenosyl-L-methionine</name>
        <dbReference type="ChEBI" id="CHEBI:59789"/>
    </ligand>
</feature>
<evidence type="ECO:0000256" key="2">
    <source>
        <dbReference type="ARBA" id="ARBA00022603"/>
    </source>
</evidence>
<dbReference type="SUPFAM" id="SSF75217">
    <property type="entry name" value="alpha/beta knot"/>
    <property type="match status" value="1"/>
</dbReference>
<evidence type="ECO:0000256" key="4">
    <source>
        <dbReference type="ARBA" id="ARBA00022691"/>
    </source>
</evidence>
<reference evidence="8 10" key="1">
    <citation type="submission" date="2017-01" db="EMBL/GenBank/DDBJ databases">
        <authorList>
            <person name="Varghese N."/>
            <person name="Submissions S."/>
        </authorList>
    </citation>
    <scope>NUCLEOTIDE SEQUENCE [LARGE SCALE GENOMIC DNA]</scope>
    <source>
        <strain evidence="8 10">RUG2-6</strain>
    </source>
</reference>
<evidence type="ECO:0000313" key="9">
    <source>
        <dbReference type="EMBL" id="TVX76942.1"/>
    </source>
</evidence>
<dbReference type="PANTHER" id="PTHR33603">
    <property type="entry name" value="METHYLTRANSFERASE"/>
    <property type="match status" value="1"/>
</dbReference>
<dbReference type="AlphaFoldDB" id="A0A1N7AN85"/>
<dbReference type="Pfam" id="PF02590">
    <property type="entry name" value="SPOUT_MTase"/>
    <property type="match status" value="1"/>
</dbReference>
<keyword evidence="4 6" id="KW-0949">S-adenosyl-L-methionine</keyword>
<dbReference type="EMBL" id="VNKI01000013">
    <property type="protein sequence ID" value="TVX76942.1"/>
    <property type="molecule type" value="Genomic_DNA"/>
</dbReference>
<comment type="subunit">
    <text evidence="6">Homodimer.</text>
</comment>
<evidence type="ECO:0000256" key="1">
    <source>
        <dbReference type="ARBA" id="ARBA00022552"/>
    </source>
</evidence>
<comment type="catalytic activity">
    <reaction evidence="6">
        <text>pseudouridine(1915) in 23S rRNA + S-adenosyl-L-methionine = N(3)-methylpseudouridine(1915) in 23S rRNA + S-adenosyl-L-homocysteine + H(+)</text>
        <dbReference type="Rhea" id="RHEA:42752"/>
        <dbReference type="Rhea" id="RHEA-COMP:10221"/>
        <dbReference type="Rhea" id="RHEA-COMP:10222"/>
        <dbReference type="ChEBI" id="CHEBI:15378"/>
        <dbReference type="ChEBI" id="CHEBI:57856"/>
        <dbReference type="ChEBI" id="CHEBI:59789"/>
        <dbReference type="ChEBI" id="CHEBI:65314"/>
        <dbReference type="ChEBI" id="CHEBI:74486"/>
        <dbReference type="EC" id="2.1.1.177"/>
    </reaction>
</comment>
<evidence type="ECO:0000313" key="10">
    <source>
        <dbReference type="Proteomes" id="UP000185829"/>
    </source>
</evidence>
<sequence>MKITIITVGKLKEKYLKQGIAEYTKRLSAYANIELVEVPDEKAPENLSAADMDIVKQKEGERILAKVSPDTYVITLEINGKQLTSEQLATHMDQLATYGKSKIAFIIGGSLGLGTEVLSRSDYALSFSKMTFPHQLMKLVLVEQIYRAFRINRNEPYHK</sequence>
<keyword evidence="1 6" id="KW-0698">rRNA processing</keyword>
<dbReference type="PANTHER" id="PTHR33603:SF1">
    <property type="entry name" value="RIBOSOMAL RNA LARGE SUBUNIT METHYLTRANSFERASE H"/>
    <property type="match status" value="1"/>
</dbReference>
<proteinExistence type="inferred from homology"/>
<feature type="binding site" evidence="6">
    <location>
        <begin position="127"/>
        <end position="132"/>
    </location>
    <ligand>
        <name>S-adenosyl-L-methionine</name>
        <dbReference type="ChEBI" id="CHEBI:59789"/>
    </ligand>
</feature>
<dbReference type="GO" id="GO:0070038">
    <property type="term" value="F:rRNA (pseudouridine-N3-)-methyltransferase activity"/>
    <property type="evidence" value="ECO:0007669"/>
    <property type="project" value="UniProtKB-UniRule"/>
</dbReference>
<evidence type="ECO:0000256" key="6">
    <source>
        <dbReference type="HAMAP-Rule" id="MF_00658"/>
    </source>
</evidence>
<dbReference type="Proteomes" id="UP000185829">
    <property type="component" value="Unassembled WGS sequence"/>
</dbReference>
<dbReference type="NCBIfam" id="TIGR00246">
    <property type="entry name" value="tRNA_RlmH_YbeA"/>
    <property type="match status" value="1"/>
</dbReference>
<dbReference type="GO" id="GO:0005737">
    <property type="term" value="C:cytoplasm"/>
    <property type="evidence" value="ECO:0007669"/>
    <property type="project" value="UniProtKB-SubCell"/>
</dbReference>
<dbReference type="Gene3D" id="3.40.1280.10">
    <property type="match status" value="1"/>
</dbReference>
<dbReference type="InterPro" id="IPR029026">
    <property type="entry name" value="tRNA_m1G_MTases_N"/>
</dbReference>
<evidence type="ECO:0000313" key="7">
    <source>
        <dbReference type="EMBL" id="MDP1418627.1"/>
    </source>
</evidence>
<name>A0A1N7AN85_9BACI</name>
<dbReference type="InterPro" id="IPR003742">
    <property type="entry name" value="RlmH-like"/>
</dbReference>
<dbReference type="PIRSF" id="PIRSF004505">
    <property type="entry name" value="MT_bac"/>
    <property type="match status" value="1"/>
</dbReference>
<dbReference type="HAMAP" id="MF_00658">
    <property type="entry name" value="23SrRNA_methyltr_H"/>
    <property type="match status" value="1"/>
</dbReference>
<dbReference type="GeneID" id="56473521"/>
<comment type="similarity">
    <text evidence="5 6">Belongs to the RNA methyltransferase RlmH family.</text>
</comment>
<dbReference type="InterPro" id="IPR029028">
    <property type="entry name" value="Alpha/beta_knot_MTases"/>
</dbReference>
<evidence type="ECO:0000256" key="3">
    <source>
        <dbReference type="ARBA" id="ARBA00022679"/>
    </source>
</evidence>
<dbReference type="RefSeq" id="WP_063234290.1">
    <property type="nucleotide sequence ID" value="NZ_CABIYS010000004.1"/>
</dbReference>
<keyword evidence="6" id="KW-0963">Cytoplasm</keyword>
<reference evidence="7" key="3">
    <citation type="submission" date="2023-07" db="EMBL/GenBank/DDBJ databases">
        <title>Murine gut Bacillus species.</title>
        <authorList>
            <person name="Gutman E."/>
            <person name="Hashuel R."/>
            <person name="Litvak Y."/>
        </authorList>
    </citation>
    <scope>NUCLEOTIDE SEQUENCE</scope>
    <source>
        <strain evidence="7">RU283</strain>
    </source>
</reference>
<accession>A0A1N7AN85</accession>
<comment type="caution">
    <text evidence="9">The sequence shown here is derived from an EMBL/GenBank/DDBJ whole genome shotgun (WGS) entry which is preliminary data.</text>
</comment>
<dbReference type="EC" id="2.1.1.177" evidence="6"/>
<dbReference type="Proteomes" id="UP000317770">
    <property type="component" value="Unassembled WGS sequence"/>
</dbReference>
<evidence type="ECO:0000313" key="8">
    <source>
        <dbReference type="EMBL" id="SIR40569.1"/>
    </source>
</evidence>
<dbReference type="NCBIfam" id="NF000986">
    <property type="entry name" value="PRK00103.1-4"/>
    <property type="match status" value="1"/>
</dbReference>
<comment type="subcellular location">
    <subcellularLocation>
        <location evidence="6">Cytoplasm</location>
    </subcellularLocation>
</comment>
<dbReference type="NCBIfam" id="NF000985">
    <property type="entry name" value="PRK00103.1-3"/>
    <property type="match status" value="1"/>
</dbReference>
<keyword evidence="2 6" id="KW-0489">Methyltransferase</keyword>
<dbReference type="CDD" id="cd18081">
    <property type="entry name" value="RlmH-like"/>
    <property type="match status" value="1"/>
</dbReference>
<protein>
    <recommendedName>
        <fullName evidence="6">Ribosomal RNA large subunit methyltransferase H</fullName>
        <ecNumber evidence="6">2.1.1.177</ecNumber>
    </recommendedName>
    <alternativeName>
        <fullName evidence="6">23S rRNA (pseudouridine1915-N3)-methyltransferase</fullName>
    </alternativeName>
    <alternativeName>
        <fullName evidence="6">23S rRNA m3Psi1915 methyltransferase</fullName>
    </alternativeName>
    <alternativeName>
        <fullName evidence="6">rRNA (pseudouridine-N3-)-methyltransferase RlmH</fullName>
    </alternativeName>
</protein>
<gene>
    <name evidence="6 9" type="primary">rlmH</name>
    <name evidence="9" type="ORF">FQP34_23870</name>
    <name evidence="7" type="ORF">Q8G35_09395</name>
    <name evidence="8" type="ORF">SAMN05878482_103555</name>
</gene>
<organism evidence="9 11">
    <name type="scientific">Peribacillus simplex</name>
    <dbReference type="NCBI Taxonomy" id="1478"/>
    <lineage>
        <taxon>Bacteria</taxon>
        <taxon>Bacillati</taxon>
        <taxon>Bacillota</taxon>
        <taxon>Bacilli</taxon>
        <taxon>Bacillales</taxon>
        <taxon>Bacillaceae</taxon>
        <taxon>Peribacillus</taxon>
    </lineage>
</organism>